<dbReference type="InterPro" id="IPR012340">
    <property type="entry name" value="NA-bd_OB-fold"/>
</dbReference>
<feature type="domain" description="ChsH2 rubredoxin-like zinc ribbon" evidence="3">
    <location>
        <begin position="31"/>
        <end position="66"/>
    </location>
</feature>
<dbReference type="InterPro" id="IPR002878">
    <property type="entry name" value="ChsH2_C"/>
</dbReference>
<dbReference type="PANTHER" id="PTHR34075">
    <property type="entry name" value="BLR3430 PROTEIN"/>
    <property type="match status" value="1"/>
</dbReference>
<evidence type="ECO:0000313" key="4">
    <source>
        <dbReference type="EMBL" id="NYI78360.1"/>
    </source>
</evidence>
<dbReference type="Pfam" id="PF01796">
    <property type="entry name" value="OB_ChsH2_C"/>
    <property type="match status" value="1"/>
</dbReference>
<name>A0A7Z0DMY7_9ACTN</name>
<proteinExistence type="predicted"/>
<protein>
    <recommendedName>
        <fullName evidence="6">Zn-ribbon domain-containing OB-fold protein</fullName>
    </recommendedName>
</protein>
<reference evidence="4 5" key="1">
    <citation type="submission" date="2020-07" db="EMBL/GenBank/DDBJ databases">
        <title>Sequencing the genomes of 1000 actinobacteria strains.</title>
        <authorList>
            <person name="Klenk H.-P."/>
        </authorList>
    </citation>
    <scope>NUCLEOTIDE SEQUENCE [LARGE SCALE GENOMIC DNA]</scope>
    <source>
        <strain evidence="4 5">DSM 26487</strain>
    </source>
</reference>
<evidence type="ECO:0000259" key="2">
    <source>
        <dbReference type="Pfam" id="PF01796"/>
    </source>
</evidence>
<dbReference type="InterPro" id="IPR022002">
    <property type="entry name" value="ChsH2_Znr"/>
</dbReference>
<dbReference type="EMBL" id="JACBZR010000001">
    <property type="protein sequence ID" value="NYI78360.1"/>
    <property type="molecule type" value="Genomic_DNA"/>
</dbReference>
<dbReference type="AlphaFoldDB" id="A0A7Z0DMY7"/>
<sequence>MTAPAPAAPQPYTRPSLRLAPSPTPESRQFWTGGERGELLISHCRACGHFFHPPAPTCWRCRSFDVAPEPVSGRAVVAAYTINRQPWIPGLEPPYVVAMVELVEDRDVRLMTNLVDVALDDVAIGLDVEVFFEQWGEQTDQVDKRVWIPLFRPVSNAGEVGME</sequence>
<dbReference type="Pfam" id="PF12172">
    <property type="entry name" value="zf-ChsH2"/>
    <property type="match status" value="1"/>
</dbReference>
<keyword evidence="5" id="KW-1185">Reference proteome</keyword>
<gene>
    <name evidence="4" type="ORF">BJ988_003008</name>
</gene>
<dbReference type="RefSeq" id="WP_179658694.1">
    <property type="nucleotide sequence ID" value="NZ_JACBZR010000001.1"/>
</dbReference>
<dbReference type="Gene3D" id="6.10.30.10">
    <property type="match status" value="1"/>
</dbReference>
<dbReference type="SUPFAM" id="SSF50249">
    <property type="entry name" value="Nucleic acid-binding proteins"/>
    <property type="match status" value="1"/>
</dbReference>
<dbReference type="Proteomes" id="UP000564496">
    <property type="component" value="Unassembled WGS sequence"/>
</dbReference>
<organism evidence="4 5">
    <name type="scientific">Nocardioides panzhihuensis</name>
    <dbReference type="NCBI Taxonomy" id="860243"/>
    <lineage>
        <taxon>Bacteria</taxon>
        <taxon>Bacillati</taxon>
        <taxon>Actinomycetota</taxon>
        <taxon>Actinomycetes</taxon>
        <taxon>Propionibacteriales</taxon>
        <taxon>Nocardioidaceae</taxon>
        <taxon>Nocardioides</taxon>
    </lineage>
</organism>
<dbReference type="InterPro" id="IPR052513">
    <property type="entry name" value="Thioester_dehydratase-like"/>
</dbReference>
<evidence type="ECO:0000313" key="5">
    <source>
        <dbReference type="Proteomes" id="UP000564496"/>
    </source>
</evidence>
<feature type="region of interest" description="Disordered" evidence="1">
    <location>
        <begin position="1"/>
        <end position="27"/>
    </location>
</feature>
<feature type="domain" description="ChsH2 C-terminal OB-fold" evidence="2">
    <location>
        <begin position="70"/>
        <end position="132"/>
    </location>
</feature>
<evidence type="ECO:0008006" key="6">
    <source>
        <dbReference type="Google" id="ProtNLM"/>
    </source>
</evidence>
<accession>A0A7Z0DMY7</accession>
<evidence type="ECO:0000259" key="3">
    <source>
        <dbReference type="Pfam" id="PF12172"/>
    </source>
</evidence>
<comment type="caution">
    <text evidence="4">The sequence shown here is derived from an EMBL/GenBank/DDBJ whole genome shotgun (WGS) entry which is preliminary data.</text>
</comment>
<dbReference type="PANTHER" id="PTHR34075:SF5">
    <property type="entry name" value="BLR3430 PROTEIN"/>
    <property type="match status" value="1"/>
</dbReference>
<evidence type="ECO:0000256" key="1">
    <source>
        <dbReference type="SAM" id="MobiDB-lite"/>
    </source>
</evidence>